<dbReference type="SMART" id="SM00052">
    <property type="entry name" value="EAL"/>
    <property type="match status" value="1"/>
</dbReference>
<evidence type="ECO:0000313" key="4">
    <source>
        <dbReference type="EMBL" id="MBB4760715.1"/>
    </source>
</evidence>
<dbReference type="InterPro" id="IPR000014">
    <property type="entry name" value="PAS"/>
</dbReference>
<feature type="domain" description="EAL" evidence="3">
    <location>
        <begin position="359"/>
        <end position="610"/>
    </location>
</feature>
<dbReference type="CDD" id="cd00130">
    <property type="entry name" value="PAS"/>
    <property type="match status" value="1"/>
</dbReference>
<accession>A0A7W7MNN2</accession>
<dbReference type="InterPro" id="IPR013655">
    <property type="entry name" value="PAS_fold_3"/>
</dbReference>
<proteinExistence type="predicted"/>
<dbReference type="SMART" id="SM00267">
    <property type="entry name" value="GGDEF"/>
    <property type="match status" value="1"/>
</dbReference>
<dbReference type="InterPro" id="IPR000160">
    <property type="entry name" value="GGDEF_dom"/>
</dbReference>
<dbReference type="AlphaFoldDB" id="A0A7W7MNN2"/>
<dbReference type="NCBIfam" id="TIGR00229">
    <property type="entry name" value="sensory_box"/>
    <property type="match status" value="1"/>
</dbReference>
<dbReference type="CDD" id="cd01948">
    <property type="entry name" value="EAL"/>
    <property type="match status" value="1"/>
</dbReference>
<name>A0A7W7MNN2_9ACTN</name>
<dbReference type="GO" id="GO:0071111">
    <property type="term" value="F:cyclic-guanylate-specific phosphodiesterase activity"/>
    <property type="evidence" value="ECO:0007669"/>
    <property type="project" value="InterPro"/>
</dbReference>
<feature type="region of interest" description="Disordered" evidence="1">
    <location>
        <begin position="186"/>
        <end position="210"/>
    </location>
</feature>
<dbReference type="EMBL" id="JACHNH010000001">
    <property type="protein sequence ID" value="MBB4760715.1"/>
    <property type="molecule type" value="Genomic_DNA"/>
</dbReference>
<dbReference type="Proteomes" id="UP000578112">
    <property type="component" value="Unassembled WGS sequence"/>
</dbReference>
<gene>
    <name evidence="4" type="ORF">BJ971_001271</name>
</gene>
<evidence type="ECO:0000313" key="5">
    <source>
        <dbReference type="Proteomes" id="UP000578112"/>
    </source>
</evidence>
<dbReference type="RefSeq" id="WP_184990687.1">
    <property type="nucleotide sequence ID" value="NZ_BOMK01000028.1"/>
</dbReference>
<keyword evidence="5" id="KW-1185">Reference proteome</keyword>
<dbReference type="InterPro" id="IPR043128">
    <property type="entry name" value="Rev_trsase/Diguanyl_cyclase"/>
</dbReference>
<dbReference type="Gene3D" id="3.30.70.270">
    <property type="match status" value="1"/>
</dbReference>
<dbReference type="Pfam" id="PF00563">
    <property type="entry name" value="EAL"/>
    <property type="match status" value="1"/>
</dbReference>
<dbReference type="SUPFAM" id="SSF141868">
    <property type="entry name" value="EAL domain-like"/>
    <property type="match status" value="1"/>
</dbReference>
<dbReference type="PROSITE" id="PS50883">
    <property type="entry name" value="EAL"/>
    <property type="match status" value="1"/>
</dbReference>
<dbReference type="SMART" id="SM00086">
    <property type="entry name" value="PAC"/>
    <property type="match status" value="1"/>
</dbReference>
<feature type="compositionally biased region" description="Basic and acidic residues" evidence="1">
    <location>
        <begin position="186"/>
        <end position="195"/>
    </location>
</feature>
<evidence type="ECO:0000256" key="1">
    <source>
        <dbReference type="SAM" id="MobiDB-lite"/>
    </source>
</evidence>
<protein>
    <submittedName>
        <fullName evidence="4">PAS domain S-box-containing protein</fullName>
    </submittedName>
</protein>
<dbReference type="InterPro" id="IPR001633">
    <property type="entry name" value="EAL_dom"/>
</dbReference>
<dbReference type="Gene3D" id="3.30.450.20">
    <property type="entry name" value="PAS domain"/>
    <property type="match status" value="1"/>
</dbReference>
<organism evidence="4 5">
    <name type="scientific">Actinoplanes digitatis</name>
    <dbReference type="NCBI Taxonomy" id="1868"/>
    <lineage>
        <taxon>Bacteria</taxon>
        <taxon>Bacillati</taxon>
        <taxon>Actinomycetota</taxon>
        <taxon>Actinomycetes</taxon>
        <taxon>Micromonosporales</taxon>
        <taxon>Micromonosporaceae</taxon>
        <taxon>Actinoplanes</taxon>
    </lineage>
</organism>
<feature type="domain" description="PAC" evidence="2">
    <location>
        <begin position="135"/>
        <end position="187"/>
    </location>
</feature>
<comment type="caution">
    <text evidence="4">The sequence shown here is derived from an EMBL/GenBank/DDBJ whole genome shotgun (WGS) entry which is preliminary data.</text>
</comment>
<dbReference type="InterPro" id="IPR000700">
    <property type="entry name" value="PAS-assoc_C"/>
</dbReference>
<sequence length="620" mass="67355">MNLDDILELAAARTPSSLDRARARRAAERVLREHAEATAEGRNLLGDLDVEDVLAPDADEATRITRAAQSAKTGWIKWTTATGELTWSDEMSRLFGYPAVTTHLPVDTLIKGVHQEDFTRVKELVEQGWRDQVPQEFSFRVLRADGAMRYAGCLVELLSDDGREPTGIVATVRDITGQELERQEIDRRRRRRETEAADLPGRDPVSGMLGRDRFTDELDRVARGGQGTLLVVAVEPDRALSEAQSEQVARTVARILDEITDSGDLCGALGSGEFGMVLGDVGHARAVAGAVLECLHQRPTLTISTGVRLRAWAALVPFARADRASGQDLLLDAGWAWREGRRGGDMPAELPGPREAGTREAATRRMIAAMVADDRLCLHAQAILDLALNEITRHEILVRVLDDNGRPELPAAFLAVAERYDQIGAVDQWVVEHSLALIGQGPQTSHHQINLSGRTLSRPGLAEFVIEALDRYGVDPRTITFEITESAAVDNLAAAAEFAAGVRSRGCGLALDDFGTGHSSLMLLKYLPIDLVKIDGDFVTGLRRSAFDRIAVRHVVQMCRELGVRTAAEFAEDAATVELLRDMGLDFAQGYAIARPLPMAGTPVAAEAPARSAAAERATG</sequence>
<dbReference type="Gene3D" id="3.20.20.450">
    <property type="entry name" value="EAL domain"/>
    <property type="match status" value="1"/>
</dbReference>
<dbReference type="InterPro" id="IPR035965">
    <property type="entry name" value="PAS-like_dom_sf"/>
</dbReference>
<reference evidence="4 5" key="1">
    <citation type="submission" date="2020-08" db="EMBL/GenBank/DDBJ databases">
        <title>Sequencing the genomes of 1000 actinobacteria strains.</title>
        <authorList>
            <person name="Klenk H.-P."/>
        </authorList>
    </citation>
    <scope>NUCLEOTIDE SEQUENCE [LARGE SCALE GENOMIC DNA]</scope>
    <source>
        <strain evidence="4 5">DSM 43149</strain>
    </source>
</reference>
<evidence type="ECO:0000259" key="2">
    <source>
        <dbReference type="PROSITE" id="PS50113"/>
    </source>
</evidence>
<dbReference type="PROSITE" id="PS50113">
    <property type="entry name" value="PAC"/>
    <property type="match status" value="1"/>
</dbReference>
<dbReference type="PANTHER" id="PTHR33121">
    <property type="entry name" value="CYCLIC DI-GMP PHOSPHODIESTERASE PDEF"/>
    <property type="match status" value="1"/>
</dbReference>
<dbReference type="PANTHER" id="PTHR33121:SF23">
    <property type="entry name" value="CYCLIC DI-GMP PHOSPHODIESTERASE PDEB"/>
    <property type="match status" value="1"/>
</dbReference>
<dbReference type="InterPro" id="IPR050706">
    <property type="entry name" value="Cyclic-di-GMP_PDE-like"/>
</dbReference>
<dbReference type="InterPro" id="IPR001610">
    <property type="entry name" value="PAC"/>
</dbReference>
<dbReference type="SUPFAM" id="SSF55785">
    <property type="entry name" value="PYP-like sensor domain (PAS domain)"/>
    <property type="match status" value="1"/>
</dbReference>
<dbReference type="InterPro" id="IPR035919">
    <property type="entry name" value="EAL_sf"/>
</dbReference>
<evidence type="ECO:0000259" key="3">
    <source>
        <dbReference type="PROSITE" id="PS50883"/>
    </source>
</evidence>
<dbReference type="Pfam" id="PF08447">
    <property type="entry name" value="PAS_3"/>
    <property type="match status" value="1"/>
</dbReference>